<sequence>MPSTLSKLTFKVAGKLPPEWILLYLRMTKAQKFAILGSLVGFFGVVKQLYFTKRKSRRRSKGYGGLGVGPKKTTPGINIEFFKQMRFLLKLMIPTLWSKQIAILLAHTGMLMARTFLSIYVAKLEGKIVREIVQKNVGQFIRLLTKWLVIAIPACFCNSSIRFLEKHLALSLRTSLVNQAYKTYFSNQIYYKVGNLDTRIPNPDHSLTEDISEFTTSVAHLYSHITKPLFDCLMVSLTLFQRSQAVGSNLFLGPFITLSVVGLTGQILKAISPRFGQLAAKEAETKAKLRHKHSRIVTNSEEIAFYGGGEVEKNILQDAYRQEYQQSKKIYFSKLWYVFFEQFLMKYCWGGTGMVVTAIPILTAHSLKNGSGAAKRTEYYMTSKHLLVSGADAMERLMTSYKEAVELAGYSSRVANIFKVFDEVSKGIYIRESCIERDIQIGTVVENNSSIIELTNIKVVTPTGDVIVQDLELLIKPGMHLLITGPNGCGKSSLFRILSGLWPVYGGHMTRPPVDRLYYIPQRPYMSLGNLREQVIYPDTRKDMHRKGMKDKDLTRILENVQLNHIVTREGGWDSVRDWQDVLSGGEKQRVGIARLFYHKPTFALLDECTSAVSMDVEDSMYQLMIKSGITLLTITHRPSLFKHHTHILKFTGDGTWSFEDMKLESSSWTM</sequence>
<dbReference type="GO" id="GO:0005524">
    <property type="term" value="F:ATP binding"/>
    <property type="evidence" value="ECO:0007669"/>
    <property type="project" value="UniProtKB-KW"/>
</dbReference>
<keyword evidence="6" id="KW-0378">Hydrolase</keyword>
<organism evidence="15 16">
    <name type="scientific">Folsomia candida</name>
    <name type="common">Springtail</name>
    <dbReference type="NCBI Taxonomy" id="158441"/>
    <lineage>
        <taxon>Eukaryota</taxon>
        <taxon>Metazoa</taxon>
        <taxon>Ecdysozoa</taxon>
        <taxon>Arthropoda</taxon>
        <taxon>Hexapoda</taxon>
        <taxon>Collembola</taxon>
        <taxon>Entomobryomorpha</taxon>
        <taxon>Isotomoidea</taxon>
        <taxon>Isotomidae</taxon>
        <taxon>Proisotominae</taxon>
        <taxon>Folsomia</taxon>
    </lineage>
</organism>
<keyword evidence="9 12" id="KW-1133">Transmembrane helix</keyword>
<dbReference type="STRING" id="158441.A0A226F181"/>
<dbReference type="InterPro" id="IPR027417">
    <property type="entry name" value="P-loop_NTPase"/>
</dbReference>
<reference evidence="15 16" key="1">
    <citation type="submission" date="2015-12" db="EMBL/GenBank/DDBJ databases">
        <title>The genome of Folsomia candida.</title>
        <authorList>
            <person name="Faddeeva A."/>
            <person name="Derks M.F."/>
            <person name="Anvar Y."/>
            <person name="Smit S."/>
            <person name="Van Straalen N."/>
            <person name="Roelofs D."/>
        </authorList>
    </citation>
    <scope>NUCLEOTIDE SEQUENCE [LARGE SCALE GENOMIC DNA]</scope>
    <source>
        <strain evidence="15 16">VU population</strain>
        <tissue evidence="15">Whole body</tissue>
    </source>
</reference>
<dbReference type="InterPro" id="IPR036640">
    <property type="entry name" value="ABC1_TM_sf"/>
</dbReference>
<evidence type="ECO:0000313" key="16">
    <source>
        <dbReference type="Proteomes" id="UP000198287"/>
    </source>
</evidence>
<keyword evidence="16" id="KW-1185">Reference proteome</keyword>
<evidence type="ECO:0000256" key="10">
    <source>
        <dbReference type="ARBA" id="ARBA00023136"/>
    </source>
</evidence>
<evidence type="ECO:0000256" key="2">
    <source>
        <dbReference type="ARBA" id="ARBA00008575"/>
    </source>
</evidence>
<dbReference type="SUPFAM" id="SSF52540">
    <property type="entry name" value="P-loop containing nucleoside triphosphate hydrolases"/>
    <property type="match status" value="1"/>
</dbReference>
<dbReference type="InterPro" id="IPR003593">
    <property type="entry name" value="AAA+_ATPase"/>
</dbReference>
<comment type="similarity">
    <text evidence="2">Belongs to the ABC transporter superfamily. ABCD family. Peroxisomal fatty acyl CoA transporter (TC 3.A.1.203) subfamily.</text>
</comment>
<dbReference type="GO" id="GO:0005778">
    <property type="term" value="C:peroxisomal membrane"/>
    <property type="evidence" value="ECO:0007669"/>
    <property type="project" value="UniProtKB-SubCell"/>
</dbReference>
<evidence type="ECO:0000256" key="12">
    <source>
        <dbReference type="SAM" id="Phobius"/>
    </source>
</evidence>
<dbReference type="Gene3D" id="1.20.1560.10">
    <property type="entry name" value="ABC transporter type 1, transmembrane domain"/>
    <property type="match status" value="1"/>
</dbReference>
<keyword evidence="3" id="KW-0813">Transport</keyword>
<gene>
    <name evidence="15" type="ORF">Fcan01_03446</name>
</gene>
<evidence type="ECO:0000256" key="11">
    <source>
        <dbReference type="ARBA" id="ARBA00023140"/>
    </source>
</evidence>
<dbReference type="PROSITE" id="PS50929">
    <property type="entry name" value="ABC_TM1F"/>
    <property type="match status" value="1"/>
</dbReference>
<keyword evidence="7 15" id="KW-0067">ATP-binding</keyword>
<dbReference type="Gene3D" id="3.40.50.300">
    <property type="entry name" value="P-loop containing nucleotide triphosphate hydrolases"/>
    <property type="match status" value="1"/>
</dbReference>
<feature type="transmembrane region" description="Helical" evidence="12">
    <location>
        <begin position="33"/>
        <end position="51"/>
    </location>
</feature>
<protein>
    <submittedName>
        <fullName evidence="15">ATP-binding cassette sub-family D member 2</fullName>
    </submittedName>
</protein>
<keyword evidence="8" id="KW-1278">Translocase</keyword>
<dbReference type="CDD" id="cd03223">
    <property type="entry name" value="ABCD_peroxisomal_ALDP"/>
    <property type="match status" value="1"/>
</dbReference>
<dbReference type="GO" id="GO:0140359">
    <property type="term" value="F:ABC-type transporter activity"/>
    <property type="evidence" value="ECO:0007669"/>
    <property type="project" value="InterPro"/>
</dbReference>
<evidence type="ECO:0000313" key="15">
    <source>
        <dbReference type="EMBL" id="OXA63187.1"/>
    </source>
</evidence>
<dbReference type="GO" id="GO:0007031">
    <property type="term" value="P:peroxisome organization"/>
    <property type="evidence" value="ECO:0007669"/>
    <property type="project" value="TreeGrafter"/>
</dbReference>
<accession>A0A226F181</accession>
<dbReference type="FunFam" id="3.40.50.300:FF:000800">
    <property type="entry name" value="ATP-binding cassette sub-family D member 1"/>
    <property type="match status" value="1"/>
</dbReference>
<dbReference type="SMART" id="SM00382">
    <property type="entry name" value="AAA"/>
    <property type="match status" value="1"/>
</dbReference>
<dbReference type="AlphaFoldDB" id="A0A226F181"/>
<dbReference type="InterPro" id="IPR050835">
    <property type="entry name" value="ABC_transporter_sub-D"/>
</dbReference>
<dbReference type="Pfam" id="PF00005">
    <property type="entry name" value="ABC_tran"/>
    <property type="match status" value="1"/>
</dbReference>
<dbReference type="Proteomes" id="UP000198287">
    <property type="component" value="Unassembled WGS sequence"/>
</dbReference>
<comment type="subcellular location">
    <subcellularLocation>
        <location evidence="1">Peroxisome membrane</location>
        <topology evidence="1">Multi-pass membrane protein</topology>
    </subcellularLocation>
</comment>
<evidence type="ECO:0000256" key="8">
    <source>
        <dbReference type="ARBA" id="ARBA00022967"/>
    </source>
</evidence>
<dbReference type="GO" id="GO:0016887">
    <property type="term" value="F:ATP hydrolysis activity"/>
    <property type="evidence" value="ECO:0007669"/>
    <property type="project" value="InterPro"/>
</dbReference>
<evidence type="ECO:0000256" key="3">
    <source>
        <dbReference type="ARBA" id="ARBA00022448"/>
    </source>
</evidence>
<proteinExistence type="inferred from homology"/>
<dbReference type="PROSITE" id="PS00211">
    <property type="entry name" value="ABC_TRANSPORTER_1"/>
    <property type="match status" value="1"/>
</dbReference>
<comment type="caution">
    <text evidence="15">The sequence shown here is derived from an EMBL/GenBank/DDBJ whole genome shotgun (WGS) entry which is preliminary data.</text>
</comment>
<feature type="domain" description="ABC transporter" evidence="13">
    <location>
        <begin position="452"/>
        <end position="671"/>
    </location>
</feature>
<keyword evidence="5" id="KW-0547">Nucleotide-binding</keyword>
<dbReference type="GO" id="GO:0005324">
    <property type="term" value="F:long-chain fatty acid transmembrane transporter activity"/>
    <property type="evidence" value="ECO:0007669"/>
    <property type="project" value="TreeGrafter"/>
</dbReference>
<dbReference type="PANTHER" id="PTHR11384">
    <property type="entry name" value="ATP-BINDING CASSETTE, SUB-FAMILY D MEMBER"/>
    <property type="match status" value="1"/>
</dbReference>
<dbReference type="PANTHER" id="PTHR11384:SF67">
    <property type="entry name" value="ATP-BINDING CASSETTE SUB-FAMILY D MEMBER 1"/>
    <property type="match status" value="1"/>
</dbReference>
<dbReference type="OrthoDB" id="422637at2759"/>
<dbReference type="EMBL" id="LNIX01000001">
    <property type="protein sequence ID" value="OXA63187.1"/>
    <property type="molecule type" value="Genomic_DNA"/>
</dbReference>
<dbReference type="SUPFAM" id="SSF90123">
    <property type="entry name" value="ABC transporter transmembrane region"/>
    <property type="match status" value="1"/>
</dbReference>
<keyword evidence="4 12" id="KW-0812">Transmembrane</keyword>
<dbReference type="InterPro" id="IPR011527">
    <property type="entry name" value="ABC1_TM_dom"/>
</dbReference>
<dbReference type="GO" id="GO:0015910">
    <property type="term" value="P:long-chain fatty acid import into peroxisome"/>
    <property type="evidence" value="ECO:0007669"/>
    <property type="project" value="TreeGrafter"/>
</dbReference>
<evidence type="ECO:0000256" key="9">
    <source>
        <dbReference type="ARBA" id="ARBA00022989"/>
    </source>
</evidence>
<evidence type="ECO:0000256" key="5">
    <source>
        <dbReference type="ARBA" id="ARBA00022741"/>
    </source>
</evidence>
<dbReference type="OMA" id="DIQAGHF"/>
<evidence type="ECO:0000256" key="1">
    <source>
        <dbReference type="ARBA" id="ARBA00004585"/>
    </source>
</evidence>
<evidence type="ECO:0000256" key="7">
    <source>
        <dbReference type="ARBA" id="ARBA00022840"/>
    </source>
</evidence>
<evidence type="ECO:0000256" key="6">
    <source>
        <dbReference type="ARBA" id="ARBA00022801"/>
    </source>
</evidence>
<dbReference type="InterPro" id="IPR003439">
    <property type="entry name" value="ABC_transporter-like_ATP-bd"/>
</dbReference>
<evidence type="ECO:0000259" key="13">
    <source>
        <dbReference type="PROSITE" id="PS50893"/>
    </source>
</evidence>
<feature type="domain" description="ABC transmembrane type-1" evidence="14">
    <location>
        <begin position="110"/>
        <end position="345"/>
    </location>
</feature>
<dbReference type="GO" id="GO:0006635">
    <property type="term" value="P:fatty acid beta-oxidation"/>
    <property type="evidence" value="ECO:0007669"/>
    <property type="project" value="TreeGrafter"/>
</dbReference>
<dbReference type="InterPro" id="IPR017871">
    <property type="entry name" value="ABC_transporter-like_CS"/>
</dbReference>
<keyword evidence="11" id="KW-0576">Peroxisome</keyword>
<dbReference type="Pfam" id="PF06472">
    <property type="entry name" value="ABC_membrane_2"/>
    <property type="match status" value="1"/>
</dbReference>
<dbReference type="GO" id="GO:0042760">
    <property type="term" value="P:very long-chain fatty acid catabolic process"/>
    <property type="evidence" value="ECO:0007669"/>
    <property type="project" value="TreeGrafter"/>
</dbReference>
<evidence type="ECO:0000259" key="14">
    <source>
        <dbReference type="PROSITE" id="PS50929"/>
    </source>
</evidence>
<evidence type="ECO:0000256" key="4">
    <source>
        <dbReference type="ARBA" id="ARBA00022692"/>
    </source>
</evidence>
<keyword evidence="10 12" id="KW-0472">Membrane</keyword>
<dbReference type="PROSITE" id="PS50893">
    <property type="entry name" value="ABC_TRANSPORTER_2"/>
    <property type="match status" value="1"/>
</dbReference>
<name>A0A226F181_FOLCA</name>